<keyword evidence="7" id="KW-1185">Reference proteome</keyword>
<comment type="similarity">
    <text evidence="1">Belongs to the carnitine/choline acetyltransferase family.</text>
</comment>
<feature type="domain" description="Choline/carnitine acyltransferase" evidence="5">
    <location>
        <begin position="30"/>
        <end position="670"/>
    </location>
</feature>
<dbReference type="EMBL" id="MLYV02000282">
    <property type="protein sequence ID" value="PSS19951.1"/>
    <property type="molecule type" value="Genomic_DNA"/>
</dbReference>
<dbReference type="InterPro" id="IPR023213">
    <property type="entry name" value="CAT-like_dom_sf"/>
</dbReference>
<dbReference type="Pfam" id="PF00755">
    <property type="entry name" value="Carn_acyltransf"/>
    <property type="match status" value="1"/>
</dbReference>
<proteinExistence type="inferred from homology"/>
<protein>
    <recommendedName>
        <fullName evidence="5">Choline/carnitine acyltransferase domain-containing protein</fullName>
    </recommendedName>
</protein>
<dbReference type="InterPro" id="IPR042231">
    <property type="entry name" value="Cho/carn_acyl_trans_2"/>
</dbReference>
<dbReference type="STRING" id="98765.A0A2R6R400"/>
<dbReference type="PANTHER" id="PTHR22589">
    <property type="entry name" value="CARNITINE O-ACYLTRANSFERASE"/>
    <property type="match status" value="1"/>
</dbReference>
<keyword evidence="3" id="KW-0012">Acyltransferase</keyword>
<feature type="active site" description="Proton acceptor" evidence="4">
    <location>
        <position position="426"/>
    </location>
</feature>
<name>A0A2R6R400_9APHY</name>
<reference evidence="6 7" key="1">
    <citation type="submission" date="2018-02" db="EMBL/GenBank/DDBJ databases">
        <title>Genome sequence of the basidiomycete white-rot fungus Phlebia centrifuga.</title>
        <authorList>
            <person name="Granchi Z."/>
            <person name="Peng M."/>
            <person name="de Vries R.P."/>
            <person name="Hilden K."/>
            <person name="Makela M.R."/>
            <person name="Grigoriev I."/>
            <person name="Riley R."/>
        </authorList>
    </citation>
    <scope>NUCLEOTIDE SEQUENCE [LARGE SCALE GENOMIC DNA]</scope>
    <source>
        <strain evidence="6 7">FBCC195</strain>
    </source>
</reference>
<dbReference type="InterPro" id="IPR039551">
    <property type="entry name" value="Cho/carn_acyl_trans"/>
</dbReference>
<evidence type="ECO:0000313" key="7">
    <source>
        <dbReference type="Proteomes" id="UP000186601"/>
    </source>
</evidence>
<dbReference type="InterPro" id="IPR000542">
    <property type="entry name" value="Carn_acyl_trans"/>
</dbReference>
<dbReference type="PANTHER" id="PTHR22589:SF107">
    <property type="entry name" value="CHOLINE_CARNITINE ACYLTRANSFERASE DOMAIN-CONTAINING PROTEIN"/>
    <property type="match status" value="1"/>
</dbReference>
<gene>
    <name evidence="6" type="ORF">PHLCEN_2v3124</name>
</gene>
<dbReference type="PROSITE" id="PS00439">
    <property type="entry name" value="ACYLTRANSF_C_1"/>
    <property type="match status" value="1"/>
</dbReference>
<dbReference type="AlphaFoldDB" id="A0A2R6R400"/>
<accession>A0A2R6R400</accession>
<evidence type="ECO:0000313" key="6">
    <source>
        <dbReference type="EMBL" id="PSS19951.1"/>
    </source>
</evidence>
<sequence>MQFQSSIVATVTSYLPPSKSAQVRPCLPRLPVPDLHSTLQQYIASLQPFLLSVEQGDNSEENYKELLALRAKWAEEFGTRIGMVCQERLKCMCYSRAHVVTRILTVDVALDRTSPHNWLDDNIWLQKGYHQRRVPLMIDSNWWAAFTNDPNVPRDVLLGIADNQGGIDGTGVTGWQVRRAAWLAWRLLDFKGKMDRCIRMSEAILEADLFAYRQELHPSTTETGLWFRSSMSRMFNISRLPHTSCDTFSSLPSPDFPTARTLLICVRDWFYTIEVLDAEMNLIDVKDLEKRLMGVVFDVASRLKSSEKAVPVGVLSSDGRDKWSENLAYLLTLAPSNKDTLTAINHSFFAVSLDHYTYGLPSPTSASQLPLTLPRPSEWNSLEEVDAHLHNLRSSHPSQPAHNRWFDKSFTLIVESNTRAGANGEHSALDALVPSMVAEYGLTQGIMENVFGGSVGFNNHCDELGSEIGWKRQDWLVDNRIRQECLEAEERAKEAAEDSDHSVLCFDAYGANWIKNDACLPPDAYVQMAMQLAWYRTQGIFTATYETTLTRMFHHGRTETIRTLSSDSRAWVLAMMDSSSVQTQHTLLQKAVKTHSNLSRAAATGRGIDRHLLGLRCMLRPEDGEAPSLFKDELFSRSQTWKLSTSALGAGTQFRGTGFGAVERDGYGINCE</sequence>
<evidence type="ECO:0000256" key="2">
    <source>
        <dbReference type="ARBA" id="ARBA00022679"/>
    </source>
</evidence>
<comment type="caution">
    <text evidence="6">The sequence shown here is derived from an EMBL/GenBank/DDBJ whole genome shotgun (WGS) entry which is preliminary data.</text>
</comment>
<evidence type="ECO:0000259" key="5">
    <source>
        <dbReference type="Pfam" id="PF00755"/>
    </source>
</evidence>
<keyword evidence="2" id="KW-0808">Transferase</keyword>
<dbReference type="Gene3D" id="3.30.559.70">
    <property type="entry name" value="Choline/Carnitine o-acyltransferase, domain 2"/>
    <property type="match status" value="1"/>
</dbReference>
<evidence type="ECO:0000256" key="4">
    <source>
        <dbReference type="PIRSR" id="PIRSR600542-1"/>
    </source>
</evidence>
<dbReference type="Gene3D" id="3.30.559.10">
    <property type="entry name" value="Chloramphenicol acetyltransferase-like domain"/>
    <property type="match status" value="1"/>
</dbReference>
<dbReference type="GO" id="GO:0016746">
    <property type="term" value="F:acyltransferase activity"/>
    <property type="evidence" value="ECO:0007669"/>
    <property type="project" value="UniProtKB-KW"/>
</dbReference>
<dbReference type="Proteomes" id="UP000186601">
    <property type="component" value="Unassembled WGS sequence"/>
</dbReference>
<dbReference type="SUPFAM" id="SSF52777">
    <property type="entry name" value="CoA-dependent acyltransferases"/>
    <property type="match status" value="2"/>
</dbReference>
<organism evidence="6 7">
    <name type="scientific">Hermanssonia centrifuga</name>
    <dbReference type="NCBI Taxonomy" id="98765"/>
    <lineage>
        <taxon>Eukaryota</taxon>
        <taxon>Fungi</taxon>
        <taxon>Dikarya</taxon>
        <taxon>Basidiomycota</taxon>
        <taxon>Agaricomycotina</taxon>
        <taxon>Agaricomycetes</taxon>
        <taxon>Polyporales</taxon>
        <taxon>Meruliaceae</taxon>
        <taxon>Hermanssonia</taxon>
    </lineage>
</organism>
<evidence type="ECO:0000256" key="1">
    <source>
        <dbReference type="ARBA" id="ARBA00005232"/>
    </source>
</evidence>
<dbReference type="OrthoDB" id="240216at2759"/>
<evidence type="ECO:0000256" key="3">
    <source>
        <dbReference type="ARBA" id="ARBA00023315"/>
    </source>
</evidence>